<dbReference type="AlphaFoldDB" id="A0A8E5HWN0"/>
<evidence type="ECO:0008006" key="4">
    <source>
        <dbReference type="Google" id="ProtNLM"/>
    </source>
</evidence>
<dbReference type="KEGG" id="uvi:66067860"/>
<evidence type="ECO:0000313" key="2">
    <source>
        <dbReference type="EMBL" id="QUC22842.1"/>
    </source>
</evidence>
<reference evidence="2" key="1">
    <citation type="submission" date="2020-03" db="EMBL/GenBank/DDBJ databases">
        <title>A mixture of massive structural variations and highly conserved coding sequences in Ustilaginoidea virens genome.</title>
        <authorList>
            <person name="Zhang K."/>
            <person name="Zhao Z."/>
            <person name="Zhang Z."/>
            <person name="Li Y."/>
            <person name="Hsiang T."/>
            <person name="Sun W."/>
        </authorList>
    </citation>
    <scope>NUCLEOTIDE SEQUENCE</scope>
    <source>
        <strain evidence="2">UV-8b</strain>
    </source>
</reference>
<dbReference type="OrthoDB" id="1045822at2759"/>
<proteinExistence type="predicted"/>
<dbReference type="InterPro" id="IPR006461">
    <property type="entry name" value="PLAC_motif_containing"/>
</dbReference>
<keyword evidence="3" id="KW-1185">Reference proteome</keyword>
<organism evidence="2 3">
    <name type="scientific">Ustilaginoidea virens</name>
    <name type="common">Rice false smut fungus</name>
    <name type="synonym">Villosiclava virens</name>
    <dbReference type="NCBI Taxonomy" id="1159556"/>
    <lineage>
        <taxon>Eukaryota</taxon>
        <taxon>Fungi</taxon>
        <taxon>Dikarya</taxon>
        <taxon>Ascomycota</taxon>
        <taxon>Pezizomycotina</taxon>
        <taxon>Sordariomycetes</taxon>
        <taxon>Hypocreomycetidae</taxon>
        <taxon>Hypocreales</taxon>
        <taxon>Clavicipitaceae</taxon>
        <taxon>Ustilaginoidea</taxon>
    </lineage>
</organism>
<dbReference type="EMBL" id="CP072757">
    <property type="protein sequence ID" value="QUC22842.1"/>
    <property type="molecule type" value="Genomic_DNA"/>
</dbReference>
<evidence type="ECO:0000256" key="1">
    <source>
        <dbReference type="SAM" id="MobiDB-lite"/>
    </source>
</evidence>
<evidence type="ECO:0000313" key="3">
    <source>
        <dbReference type="Proteomes" id="UP000027002"/>
    </source>
</evidence>
<accession>A0A8E5HWN0</accession>
<feature type="region of interest" description="Disordered" evidence="1">
    <location>
        <begin position="169"/>
        <end position="243"/>
    </location>
</feature>
<name>A0A8E5HWN0_USTVR</name>
<dbReference type="Pfam" id="PF04749">
    <property type="entry name" value="PLAC8"/>
    <property type="match status" value="1"/>
</dbReference>
<sequence>MNRQIHWTQDPRFSHLRNQPAWYQIRPTPFYTPRPSAIMEKRAAEERKRQWQWQIADGAREAVNITSCLAATFWPCGIYSRTSQRLKAALSGHDTELVPNRGCCNPDCVQFGLCLPFYGCLLAKLQTTVRTFYGIDGTDFSDWYDAFCCPCLTMIRNEQEILLREKQHRKLKGRHNHDQSSTRQYHSQTPMTYLSPDSCKSTNTQAQRKNASHQLSSDALSPANTAAYPQGDGRADKESSKPLKPTIAKIVGKHALADDEVVVTGNANSLHDLRTDTLIKAHHSGNSLSHQLNEDATTPVRTPISDSDHELCCDPVTDWAKPAVHHSLGDDETTDSGPLRRGHDLDKDVSINTIQGDPNQHDIGVHKPFTIHSSKPSLHHLNDDTAVSSTSTGKPGHDLEKDAKIDSLLKSRTTHNLEGHEVMKKESKLPVPHKLNKD</sequence>
<feature type="compositionally biased region" description="Polar residues" evidence="1">
    <location>
        <begin position="198"/>
        <end position="224"/>
    </location>
</feature>
<dbReference type="RefSeq" id="XP_043000515.1">
    <property type="nucleotide sequence ID" value="XM_043144580.1"/>
</dbReference>
<gene>
    <name evidence="2" type="ORF">UV8b_07083</name>
</gene>
<protein>
    <recommendedName>
        <fullName evidence="4">PLAC8 family protein</fullName>
    </recommendedName>
</protein>
<feature type="compositionally biased region" description="Basic and acidic residues" evidence="1">
    <location>
        <begin position="395"/>
        <end position="428"/>
    </location>
</feature>
<feature type="region of interest" description="Disordered" evidence="1">
    <location>
        <begin position="324"/>
        <end position="438"/>
    </location>
</feature>
<dbReference type="GeneID" id="66067860"/>
<feature type="compositionally biased region" description="Polar residues" evidence="1">
    <location>
        <begin position="179"/>
        <end position="192"/>
    </location>
</feature>
<dbReference type="Proteomes" id="UP000027002">
    <property type="component" value="Chromosome 5"/>
</dbReference>